<name>A0A8H7CN60_9AGAR</name>
<evidence type="ECO:0000256" key="1">
    <source>
        <dbReference type="SAM" id="MobiDB-lite"/>
    </source>
</evidence>
<reference evidence="2" key="1">
    <citation type="submission" date="2020-05" db="EMBL/GenBank/DDBJ databases">
        <title>Mycena genomes resolve the evolution of fungal bioluminescence.</title>
        <authorList>
            <person name="Tsai I.J."/>
        </authorList>
    </citation>
    <scope>NUCLEOTIDE SEQUENCE</scope>
    <source>
        <strain evidence="2">CCC161011</strain>
    </source>
</reference>
<protein>
    <submittedName>
        <fullName evidence="2">F-box domain-containing protein</fullName>
    </submittedName>
</protein>
<keyword evidence="3" id="KW-1185">Reference proteome</keyword>
<feature type="compositionally biased region" description="Acidic residues" evidence="1">
    <location>
        <begin position="360"/>
        <end position="370"/>
    </location>
</feature>
<accession>A0A8H7CN60</accession>
<dbReference type="OrthoDB" id="3139566at2759"/>
<organism evidence="2 3">
    <name type="scientific">Mycena venus</name>
    <dbReference type="NCBI Taxonomy" id="2733690"/>
    <lineage>
        <taxon>Eukaryota</taxon>
        <taxon>Fungi</taxon>
        <taxon>Dikarya</taxon>
        <taxon>Basidiomycota</taxon>
        <taxon>Agaricomycotina</taxon>
        <taxon>Agaricomycetes</taxon>
        <taxon>Agaricomycetidae</taxon>
        <taxon>Agaricales</taxon>
        <taxon>Marasmiineae</taxon>
        <taxon>Mycenaceae</taxon>
        <taxon>Mycena</taxon>
    </lineage>
</organism>
<evidence type="ECO:0000313" key="3">
    <source>
        <dbReference type="Proteomes" id="UP000620124"/>
    </source>
</evidence>
<dbReference type="Proteomes" id="UP000620124">
    <property type="component" value="Unassembled WGS sequence"/>
</dbReference>
<comment type="caution">
    <text evidence="2">The sequence shown here is derived from an EMBL/GenBank/DDBJ whole genome shotgun (WGS) entry which is preliminary data.</text>
</comment>
<proteinExistence type="predicted"/>
<sequence length="377" mass="43375">MRSDMEADRVRFIEIEAQILELERSIFSLRTEQEVVQERLDSYKYPVFTLPNEIISEIFVHFLPTYPDPSPLVGIFSPTTLTHICRRWRGVALATPMLWRAIKLRGPIIPFERQAQIYNLWIRRSGSLPLSVVMLNDRFAISSEMIATLIVHRARWEHLKLCLHSLSYPMIDGPMPLLRHLDLSAKKVFEDVTFHEVPLLRTVILTGFLDARITLPWVQLTSLTLNHVSSGQCVTILQQTTNLVHCHLYLWMYVDSEVFERSNITLLYLESLTFNPLCDPVTESLNCFIVPALRTLEIPESLLDTSSINSLKSFITKSRCSLQNVCITGQRTIHEDSYRMAFPSVPNFSFPGRYIRQTTDDEDSGDESNSDDEHGSE</sequence>
<gene>
    <name evidence="2" type="ORF">MVEN_01680200</name>
</gene>
<dbReference type="Gene3D" id="1.20.1280.50">
    <property type="match status" value="1"/>
</dbReference>
<dbReference type="EMBL" id="JACAZI010000015">
    <property type="protein sequence ID" value="KAF7343915.1"/>
    <property type="molecule type" value="Genomic_DNA"/>
</dbReference>
<dbReference type="AlphaFoldDB" id="A0A8H7CN60"/>
<evidence type="ECO:0000313" key="2">
    <source>
        <dbReference type="EMBL" id="KAF7343915.1"/>
    </source>
</evidence>
<feature type="region of interest" description="Disordered" evidence="1">
    <location>
        <begin position="352"/>
        <end position="377"/>
    </location>
</feature>